<evidence type="ECO:0000313" key="11">
    <source>
        <dbReference type="EMBL" id="KAK4185706.1"/>
    </source>
</evidence>
<dbReference type="InterPro" id="IPR002401">
    <property type="entry name" value="Cyt_P450_E_grp-I"/>
</dbReference>
<dbReference type="SUPFAM" id="SSF48264">
    <property type="entry name" value="Cytochrome P450"/>
    <property type="match status" value="1"/>
</dbReference>
<comment type="similarity">
    <text evidence="2 9">Belongs to the cytochrome P450 family.</text>
</comment>
<dbReference type="GO" id="GO:0004497">
    <property type="term" value="F:monooxygenase activity"/>
    <property type="evidence" value="ECO:0007669"/>
    <property type="project" value="UniProtKB-KW"/>
</dbReference>
<keyword evidence="12" id="KW-1185">Reference proteome</keyword>
<dbReference type="PANTHER" id="PTHR24305:SF230">
    <property type="entry name" value="P450, PUTATIVE (EUROFUNG)-RELATED"/>
    <property type="match status" value="1"/>
</dbReference>
<dbReference type="Proteomes" id="UP001302126">
    <property type="component" value="Unassembled WGS sequence"/>
</dbReference>
<evidence type="ECO:0000313" key="12">
    <source>
        <dbReference type="Proteomes" id="UP001302126"/>
    </source>
</evidence>
<dbReference type="Gene3D" id="1.10.630.10">
    <property type="entry name" value="Cytochrome P450"/>
    <property type="match status" value="1"/>
</dbReference>
<keyword evidence="7 9" id="KW-0503">Monooxygenase</keyword>
<evidence type="ECO:0000256" key="6">
    <source>
        <dbReference type="ARBA" id="ARBA00023004"/>
    </source>
</evidence>
<keyword evidence="10" id="KW-0812">Transmembrane</keyword>
<evidence type="ECO:0000256" key="1">
    <source>
        <dbReference type="ARBA" id="ARBA00001971"/>
    </source>
</evidence>
<dbReference type="PRINTS" id="PR00463">
    <property type="entry name" value="EP450I"/>
</dbReference>
<dbReference type="InterPro" id="IPR001128">
    <property type="entry name" value="Cyt_P450"/>
</dbReference>
<evidence type="ECO:0000256" key="7">
    <source>
        <dbReference type="ARBA" id="ARBA00023033"/>
    </source>
</evidence>
<keyword evidence="10" id="KW-1133">Transmembrane helix</keyword>
<keyword evidence="4 8" id="KW-0479">Metal-binding</keyword>
<feature type="binding site" description="axial binding residue" evidence="8">
    <location>
        <position position="454"/>
    </location>
    <ligand>
        <name>heme</name>
        <dbReference type="ChEBI" id="CHEBI:30413"/>
    </ligand>
    <ligandPart>
        <name>Fe</name>
        <dbReference type="ChEBI" id="CHEBI:18248"/>
    </ligandPart>
</feature>
<dbReference type="CDD" id="cd11058">
    <property type="entry name" value="CYP60B-like"/>
    <property type="match status" value="1"/>
</dbReference>
<comment type="cofactor">
    <cofactor evidence="1 8">
        <name>heme</name>
        <dbReference type="ChEBI" id="CHEBI:30413"/>
    </cofactor>
</comment>
<organism evidence="11 12">
    <name type="scientific">Podospora australis</name>
    <dbReference type="NCBI Taxonomy" id="1536484"/>
    <lineage>
        <taxon>Eukaryota</taxon>
        <taxon>Fungi</taxon>
        <taxon>Dikarya</taxon>
        <taxon>Ascomycota</taxon>
        <taxon>Pezizomycotina</taxon>
        <taxon>Sordariomycetes</taxon>
        <taxon>Sordariomycetidae</taxon>
        <taxon>Sordariales</taxon>
        <taxon>Podosporaceae</taxon>
        <taxon>Podospora</taxon>
    </lineage>
</organism>
<evidence type="ECO:0000256" key="9">
    <source>
        <dbReference type="RuleBase" id="RU000461"/>
    </source>
</evidence>
<dbReference type="PANTHER" id="PTHR24305">
    <property type="entry name" value="CYTOCHROME P450"/>
    <property type="match status" value="1"/>
</dbReference>
<dbReference type="InterPro" id="IPR036396">
    <property type="entry name" value="Cyt_P450_sf"/>
</dbReference>
<dbReference type="GO" id="GO:0020037">
    <property type="term" value="F:heme binding"/>
    <property type="evidence" value="ECO:0007669"/>
    <property type="project" value="InterPro"/>
</dbReference>
<comment type="caution">
    <text evidence="11">The sequence shown here is derived from an EMBL/GenBank/DDBJ whole genome shotgun (WGS) entry which is preliminary data.</text>
</comment>
<proteinExistence type="inferred from homology"/>
<dbReference type="EMBL" id="MU864442">
    <property type="protein sequence ID" value="KAK4185706.1"/>
    <property type="molecule type" value="Genomic_DNA"/>
</dbReference>
<dbReference type="PRINTS" id="PR00385">
    <property type="entry name" value="P450"/>
</dbReference>
<keyword evidence="6 8" id="KW-0408">Iron</keyword>
<evidence type="ECO:0000256" key="4">
    <source>
        <dbReference type="ARBA" id="ARBA00022723"/>
    </source>
</evidence>
<dbReference type="GO" id="GO:0016705">
    <property type="term" value="F:oxidoreductase activity, acting on paired donors, with incorporation or reduction of molecular oxygen"/>
    <property type="evidence" value="ECO:0007669"/>
    <property type="project" value="InterPro"/>
</dbReference>
<evidence type="ECO:0000256" key="5">
    <source>
        <dbReference type="ARBA" id="ARBA00023002"/>
    </source>
</evidence>
<dbReference type="AlphaFoldDB" id="A0AAN7AEK8"/>
<dbReference type="InterPro" id="IPR050121">
    <property type="entry name" value="Cytochrome_P450_monoxygenase"/>
</dbReference>
<dbReference type="PROSITE" id="PS00086">
    <property type="entry name" value="CYTOCHROME_P450"/>
    <property type="match status" value="1"/>
</dbReference>
<name>A0AAN7AEK8_9PEZI</name>
<evidence type="ECO:0000256" key="10">
    <source>
        <dbReference type="SAM" id="Phobius"/>
    </source>
</evidence>
<evidence type="ECO:0000256" key="2">
    <source>
        <dbReference type="ARBA" id="ARBA00010617"/>
    </source>
</evidence>
<evidence type="ECO:0000256" key="3">
    <source>
        <dbReference type="ARBA" id="ARBA00022617"/>
    </source>
</evidence>
<protein>
    <submittedName>
        <fullName evidence="11">Cytochrome P450</fullName>
    </submittedName>
</protein>
<reference evidence="11" key="2">
    <citation type="submission" date="2023-05" db="EMBL/GenBank/DDBJ databases">
        <authorList>
            <consortium name="Lawrence Berkeley National Laboratory"/>
            <person name="Steindorff A."/>
            <person name="Hensen N."/>
            <person name="Bonometti L."/>
            <person name="Westerberg I."/>
            <person name="Brannstrom I.O."/>
            <person name="Guillou S."/>
            <person name="Cros-Aarteil S."/>
            <person name="Calhoun S."/>
            <person name="Haridas S."/>
            <person name="Kuo A."/>
            <person name="Mondo S."/>
            <person name="Pangilinan J."/>
            <person name="Riley R."/>
            <person name="Labutti K."/>
            <person name="Andreopoulos B."/>
            <person name="Lipzen A."/>
            <person name="Chen C."/>
            <person name="Yanf M."/>
            <person name="Daum C."/>
            <person name="Ng V."/>
            <person name="Clum A."/>
            <person name="Ohm R."/>
            <person name="Martin F."/>
            <person name="Silar P."/>
            <person name="Natvig D."/>
            <person name="Lalanne C."/>
            <person name="Gautier V."/>
            <person name="Ament-Velasquez S.L."/>
            <person name="Kruys A."/>
            <person name="Hutchinson M.I."/>
            <person name="Powell A.J."/>
            <person name="Barry K."/>
            <person name="Miller A.N."/>
            <person name="Grigoriev I.V."/>
            <person name="Debuchy R."/>
            <person name="Gladieux P."/>
            <person name="Thoren M.H."/>
            <person name="Johannesson H."/>
        </authorList>
    </citation>
    <scope>NUCLEOTIDE SEQUENCE</scope>
    <source>
        <strain evidence="11">PSN309</strain>
    </source>
</reference>
<evidence type="ECO:0000256" key="8">
    <source>
        <dbReference type="PIRSR" id="PIRSR602401-1"/>
    </source>
</evidence>
<sequence length="512" mass="57761">MEFLTTLPLPTYLSALALLATLYVTTTILYNLFLHPLSSPSSFPGPLLNRATRLPYAYALATGTAASYTHYLHEKYNSPIIRLSPNHLSFTDPSAWRDIYGHVASSSHSSGKEEHAKSRTFYRALIPGAAPNILDADRDTHSRLRKALSHGFSERALRSQESRISDFINLLVSKLSAKAAKGEKVDMVDWYTWTTFDLTADLVFALSFGCLEKEEDHLFVKLNNEGLAASGVLGALYYLGIVDKLVDVVMAQLMKLATDFSEEMRRLLRHRLEEEGEKEDLFEGLVMRRDEWNLGIPELESNATVLVIAGADTTATQLSGVTYLLLTNPVCLAKVQKEVREAYSSPEEITLSTIDRLPYLVACMSEALRRYPPVTSNLVREVPGSGSTIAGKFIPPGTMVECQHWSMNHSRTNWVDPWAFRPERFLREKETDGGGDKGNNMESYNPFSTGPRNCIGRNLANAEMRLIFARLIYEFDMSLADEDEDDWIKKQKSFLFWEKRPLKVRLIPVMNR</sequence>
<dbReference type="GO" id="GO:0005506">
    <property type="term" value="F:iron ion binding"/>
    <property type="evidence" value="ECO:0007669"/>
    <property type="project" value="InterPro"/>
</dbReference>
<reference evidence="11" key="1">
    <citation type="journal article" date="2023" name="Mol. Phylogenet. Evol.">
        <title>Genome-scale phylogeny and comparative genomics of the fungal order Sordariales.</title>
        <authorList>
            <person name="Hensen N."/>
            <person name="Bonometti L."/>
            <person name="Westerberg I."/>
            <person name="Brannstrom I.O."/>
            <person name="Guillou S."/>
            <person name="Cros-Aarteil S."/>
            <person name="Calhoun S."/>
            <person name="Haridas S."/>
            <person name="Kuo A."/>
            <person name="Mondo S."/>
            <person name="Pangilinan J."/>
            <person name="Riley R."/>
            <person name="LaButti K."/>
            <person name="Andreopoulos B."/>
            <person name="Lipzen A."/>
            <person name="Chen C."/>
            <person name="Yan M."/>
            <person name="Daum C."/>
            <person name="Ng V."/>
            <person name="Clum A."/>
            <person name="Steindorff A."/>
            <person name="Ohm R.A."/>
            <person name="Martin F."/>
            <person name="Silar P."/>
            <person name="Natvig D.O."/>
            <person name="Lalanne C."/>
            <person name="Gautier V."/>
            <person name="Ament-Velasquez S.L."/>
            <person name="Kruys A."/>
            <person name="Hutchinson M.I."/>
            <person name="Powell A.J."/>
            <person name="Barry K."/>
            <person name="Miller A.N."/>
            <person name="Grigoriev I.V."/>
            <person name="Debuchy R."/>
            <person name="Gladieux P."/>
            <person name="Hiltunen Thoren M."/>
            <person name="Johannesson H."/>
        </authorList>
    </citation>
    <scope>NUCLEOTIDE SEQUENCE</scope>
    <source>
        <strain evidence="11">PSN309</strain>
    </source>
</reference>
<keyword evidence="10" id="KW-0472">Membrane</keyword>
<keyword evidence="3 8" id="KW-0349">Heme</keyword>
<gene>
    <name evidence="11" type="ORF">QBC35DRAFT_503086</name>
</gene>
<keyword evidence="5 9" id="KW-0560">Oxidoreductase</keyword>
<dbReference type="Pfam" id="PF00067">
    <property type="entry name" value="p450"/>
    <property type="match status" value="1"/>
</dbReference>
<accession>A0AAN7AEK8</accession>
<feature type="transmembrane region" description="Helical" evidence="10">
    <location>
        <begin position="12"/>
        <end position="33"/>
    </location>
</feature>
<dbReference type="InterPro" id="IPR017972">
    <property type="entry name" value="Cyt_P450_CS"/>
</dbReference>